<dbReference type="SMART" id="SM01411">
    <property type="entry name" value="Ephrin_rec_like"/>
    <property type="match status" value="14"/>
</dbReference>
<dbReference type="VEuPathDB" id="ToxoDB:EPH_0048350"/>
<feature type="domain" description="F5/8 type C" evidence="2">
    <location>
        <begin position="2125"/>
        <end position="2225"/>
    </location>
</feature>
<dbReference type="Proteomes" id="UP000018201">
    <property type="component" value="Unassembled WGS sequence"/>
</dbReference>
<dbReference type="PANTHER" id="PTHR47236">
    <property type="entry name" value="GENE, 32742-RELATED-RELATED"/>
    <property type="match status" value="1"/>
</dbReference>
<dbReference type="SUPFAM" id="SSF101898">
    <property type="entry name" value="NHL repeat"/>
    <property type="match status" value="1"/>
</dbReference>
<organism evidence="3 4">
    <name type="scientific">Eimeria praecox</name>
    <dbReference type="NCBI Taxonomy" id="51316"/>
    <lineage>
        <taxon>Eukaryota</taxon>
        <taxon>Sar</taxon>
        <taxon>Alveolata</taxon>
        <taxon>Apicomplexa</taxon>
        <taxon>Conoidasida</taxon>
        <taxon>Coccidia</taxon>
        <taxon>Eucoccidiorida</taxon>
        <taxon>Eimeriorina</taxon>
        <taxon>Eimeriidae</taxon>
        <taxon>Eimeria</taxon>
    </lineage>
</organism>
<sequence length="2508" mass="265553">MGVLQRPFEEGTVSFAGLTIGVAGEGYRLRFTLLSPAVGRSIAALSEPFSVHAAAPAALHFLLQPPPDIAAGNTFQVSVQLVDAHGNPVLHPHTISLSASRETEETDSETEESSSELVQFLGTATPTAETQKDKGIAVFNDLALPPSKHPLYLKAACTSCEGTVRGQSLSSVVRSSSFVTLTACNLLLEGSKDGSDTCTVSISLEALLSRGPGAPVTIQVDSIEPVSLQGDSASDSVSITVAPTSLVFNPEETAVPRTLQIKALDDPHVRYSTDISDVASGLLLQHYRVHLHAESEDPLWGPEGVEWLDDAFIDIKVLDDDKVALQFSQLPEQPLVLRRGDEISYEVALRFSPSDGPVQVTLEAPVGVVVDPRSLTFDKDNWNVSRPVHVEVTPLFPAAPLIAAEALASGHTASKFALTHHLQGKLGAQEIQEKEEIFFWVAEEGKGKVVWKEVPGAVQAGASLALSFSLSLQPMEIVSIALNCGPLLETVGSSSLILTPLQWQRGATFRLLAKDDGVACLAALHSALRAAADTQQPSRLESCAVFMNSGDARFVSSSEGDEGSSVNILVYKQHCADNTYRARCPCLSGCQGLRPVCNASRGTSALRGPRDPSLVLKELQPARERQLVVYAQKCPAGSFCPTAKFADMQGMSSCLPCPKNHACPTPLEKVPCERPTQFAPKGQQICRPCPREFHCEEEDPKACKPGYTSLEGEGVCSKAKPPAVTVLDLQIRENIGSRTDAECPEGRYNQGTGCFPYGPLGYCGTGRCYTCEKGSICPPGAAAPLPLDEGYFSVKGDIMSVHQAMECPRGTYCPEGSSTLEYCESDEICQGRGAPKFKCPPGTKYRIRSFDMGRTGAEVSHRPHQSISAGDFYRTLRALSCAHLNPSVSLLCLYCPLQSCNSQTNGFRRCRAGYYCPTGTEAGLERPCVAGTYSNSISLADSSECISCLPGYYCPEGSSEQIPCPRGSYCPKRTESPDHHPCPGGTYNPTTMAIDVVQCLPCPAGKYCPQGSAAPIDCPAGTYSDGYGTKYPGPGSHPSMCRWCPSGYSCTDGLRSPCGMGFTSKEGDGKCMPCPKAADLSRSKKCPTGHYCPPGVSEGIPCPGGTYNPLEGRTGVSDCMISKAGTYAVEGTEVIFVLRGHLSLIKSPAQLKLTTQRRGEDLQTIAYRVPLESTAALGRFNPKTAQRAAIALLGLPTLDSAQKEQSGLRLERSPNKTAILAQLGFTVKPRGWQNPQGNALLAHCVSKEPPIRLPEMDSQVLSALHSDTAKKEQLNFNRVQPASSIHTKVAHRILTADHVFPGLTAMLSMDTRCLDLAREGTVRMKDSLSQTPSAHRGISAKKGTYQDMEGSTFCNLCAGGYYCPIGAEVSFDQKYICPEGSFCPRGSKHSKEYLCPPGFYNPQKGISSVLNCLPCPPGKYCRDAGLAQPSGACAAGFYCSSGARYPNEVLTECIFESGVLGKGTGTCTSSNDPFPTKEEAESLCKTTKECVGIEEKESSFYISSVLRRGFAQSDTFALKKRVLHKYVPLEATARPWGSQRFQETVKQDFSAMKARKNLRRPQMRALLGIIVQKAQQQKSSAPPGHICLHRARGKSNSAKSVRLANSAHYLALQPLQDIAALVSSAKKEAQPLWMSTISAPKETTVPKELESRFLAVEAHTSHRKVQHRASCAQKGTFGKIKGATSVESCQLCEGGQMCNTPGTGTEGNNAMANCPAGFYCPEGAGAVTPTVCTYGEYCPEKSTVPTPCPTGYYCASEALEWPTGRCRGGYVCKLRAATHSPEVATSGAACTENSQGYPCPAGHYCQSGSLVDTFAGSGTSGASGSGGPAKEATFNSLKGIAMNLARGELVIADAGGGRISTIHLTTGILTDVKTGMGNPGGLAVSNDGNTLYVSLADDGKVVAINLNENTQADVISGLSTPSGLCLSLDGETLYVAEAGANQISAIDLDTKTKTAAVGDGATANIVLNQPRAVALSLDGEIYIADTGVPRIIRAHGTKVEEVAIVPPVLRTMKDSALHYELGEITSMAYGKLAHLANFDGFLRIWRLDLQTNHLEQILGTGTQGFSGDGRIIPAPEANINTPTGVVVADQGQGQPEVTGRCSDGYYCPEGSAKTNAVACPPGHFCKAYESVYSNVALHGTVELTTSGDFVGSGTPDKVTNGDTGLGTGWVSKNTSSGGHGVTVDFGDLFFINEVTVISGTAGGKNTLSSFAVHYFHSASSTYIELFSVSSNKESTYSLTFGEVATRKLMLSTTDSQVYLSEIQVSGTSSPGPAAPTPCPKGWYQDLKAQTACKICPEGYFCADSTAAPTTKCHAGYYCPKGSYNGYENPCPLGTYNQTGGAKSVSECLPCPVGKYCGSRGLTTATGECLAGYYCKGGAWSPAPHPEEKNPDGVTGPAGSLCPIGYYCPAGTESPQACQEGARTDLLPLQVFGEDSDDYGLCPVGHYCPSGSGTPTPCTRGTFQADGVLLGGTALKAALGLAHALPGSIPRSPGKRNANPALRGLNVIC</sequence>
<protein>
    <recommendedName>
        <fullName evidence="2">F5/8 type C domain-containing protein</fullName>
    </recommendedName>
</protein>
<reference evidence="3" key="2">
    <citation type="submission" date="2013-10" db="EMBL/GenBank/DDBJ databases">
        <authorList>
            <person name="Aslett M."/>
        </authorList>
    </citation>
    <scope>NUCLEOTIDE SEQUENCE [LARGE SCALE GENOMIC DNA]</scope>
    <source>
        <strain evidence="3">Houghton</strain>
    </source>
</reference>
<dbReference type="Gene3D" id="2.130.10.10">
    <property type="entry name" value="YVTN repeat-like/Quinoprotein amine dehydrogenase"/>
    <property type="match status" value="1"/>
</dbReference>
<feature type="compositionally biased region" description="Acidic residues" evidence="1">
    <location>
        <begin position="104"/>
        <end position="114"/>
    </location>
</feature>
<accession>U6GX04</accession>
<dbReference type="PANTHER" id="PTHR47236:SF4">
    <property type="entry name" value="GENE 9195-RELATED"/>
    <property type="match status" value="1"/>
</dbReference>
<dbReference type="InterPro" id="IPR000421">
    <property type="entry name" value="FA58C"/>
</dbReference>
<dbReference type="InterPro" id="IPR009030">
    <property type="entry name" value="Growth_fac_rcpt_cys_sf"/>
</dbReference>
<keyword evidence="4" id="KW-1185">Reference proteome</keyword>
<feature type="region of interest" description="Disordered" evidence="1">
    <location>
        <begin position="92"/>
        <end position="116"/>
    </location>
</feature>
<dbReference type="SUPFAM" id="SSF49785">
    <property type="entry name" value="Galactose-binding domain-like"/>
    <property type="match status" value="1"/>
</dbReference>
<dbReference type="Gene3D" id="2.60.120.260">
    <property type="entry name" value="Galactose-binding domain-like"/>
    <property type="match status" value="1"/>
</dbReference>
<dbReference type="InterPro" id="IPR008979">
    <property type="entry name" value="Galactose-bd-like_sf"/>
</dbReference>
<dbReference type="EMBL" id="HG693049">
    <property type="protein sequence ID" value="CDI84806.1"/>
    <property type="molecule type" value="Genomic_DNA"/>
</dbReference>
<reference evidence="3" key="1">
    <citation type="submission" date="2013-10" db="EMBL/GenBank/DDBJ databases">
        <title>Genomic analysis of the causative agents of coccidiosis in chickens.</title>
        <authorList>
            <person name="Reid A.J."/>
            <person name="Blake D."/>
            <person name="Billington K."/>
            <person name="Browne H."/>
            <person name="Dunn M."/>
            <person name="Hung S."/>
            <person name="Kawahara F."/>
            <person name="Miranda-Saavedra D."/>
            <person name="Mourier T."/>
            <person name="Nagra H."/>
            <person name="Otto T.D."/>
            <person name="Rawlings N."/>
            <person name="Sanchez A."/>
            <person name="Sanders M."/>
            <person name="Subramaniam C."/>
            <person name="Tay Y."/>
            <person name="Dear P."/>
            <person name="Doerig C."/>
            <person name="Gruber A."/>
            <person name="Parkinson J."/>
            <person name="Shirley M."/>
            <person name="Wan K.L."/>
            <person name="Berriman M."/>
            <person name="Tomley F."/>
            <person name="Pain A."/>
        </authorList>
    </citation>
    <scope>NUCLEOTIDE SEQUENCE [LARGE SCALE GENOMIC DNA]</scope>
    <source>
        <strain evidence="3">Houghton</strain>
    </source>
</reference>
<dbReference type="Gene3D" id="2.10.50.10">
    <property type="entry name" value="Tumor Necrosis Factor Receptor, subunit A, domain 2"/>
    <property type="match status" value="5"/>
</dbReference>
<proteinExistence type="predicted"/>
<dbReference type="InterPro" id="IPR015943">
    <property type="entry name" value="WD40/YVTN_repeat-like_dom_sf"/>
</dbReference>
<dbReference type="PROSITE" id="PS50022">
    <property type="entry name" value="FA58C_3"/>
    <property type="match status" value="1"/>
</dbReference>
<evidence type="ECO:0000313" key="4">
    <source>
        <dbReference type="Proteomes" id="UP000018201"/>
    </source>
</evidence>
<gene>
    <name evidence="3" type="ORF">EPH_0048350</name>
</gene>
<dbReference type="OrthoDB" id="346529at2759"/>
<dbReference type="SUPFAM" id="SSF57184">
    <property type="entry name" value="Growth factor receptor domain"/>
    <property type="match status" value="2"/>
</dbReference>
<evidence type="ECO:0000256" key="1">
    <source>
        <dbReference type="SAM" id="MobiDB-lite"/>
    </source>
</evidence>
<name>U6GX04_9EIME</name>
<evidence type="ECO:0000313" key="3">
    <source>
        <dbReference type="EMBL" id="CDI84806.1"/>
    </source>
</evidence>
<evidence type="ECO:0000259" key="2">
    <source>
        <dbReference type="PROSITE" id="PS50022"/>
    </source>
</evidence>